<dbReference type="InterPro" id="IPR005152">
    <property type="entry name" value="Lipase_secreted"/>
</dbReference>
<dbReference type="SUPFAM" id="SSF53474">
    <property type="entry name" value="alpha/beta-Hydrolases"/>
    <property type="match status" value="1"/>
</dbReference>
<evidence type="ECO:0000256" key="1">
    <source>
        <dbReference type="SAM" id="SignalP"/>
    </source>
</evidence>
<reference evidence="2" key="2">
    <citation type="submission" date="2023-01" db="EMBL/GenBank/DDBJ databases">
        <authorList>
            <person name="Sun Q."/>
            <person name="Evtushenko L."/>
        </authorList>
    </citation>
    <scope>NUCLEOTIDE SEQUENCE</scope>
    <source>
        <strain evidence="2">VKM Ac-2007</strain>
    </source>
</reference>
<dbReference type="PANTHER" id="PTHR34853">
    <property type="match status" value="1"/>
</dbReference>
<dbReference type="Gene3D" id="3.40.50.1820">
    <property type="entry name" value="alpha/beta hydrolase"/>
    <property type="match status" value="2"/>
</dbReference>
<dbReference type="Pfam" id="PF03583">
    <property type="entry name" value="LIP"/>
    <property type="match status" value="1"/>
</dbReference>
<dbReference type="InterPro" id="IPR006311">
    <property type="entry name" value="TAT_signal"/>
</dbReference>
<keyword evidence="3" id="KW-1185">Reference proteome</keyword>
<dbReference type="PIRSF" id="PIRSF029171">
    <property type="entry name" value="Esterase_LipA"/>
    <property type="match status" value="1"/>
</dbReference>
<sequence>MQSSTHPPRRRRAVMLALATLAAATVTVTAGTASADAGPSDEPAAKGPAAVHGQRGKLLGVRPLSGTAALPSAARNLLVTYVSEDGKGKRIAVSGTVSLPKKRPPAGGWPVISWAHGTTGTADACAPSADTATGLVHDYLSLMDKTRDAWVARGFAVVQTDYEGLGTPGEHPYMNGRSAANTVLDMVRAARNVDHRVGKGWFAIGHSQGGHAALFSAAAENTRKDVKLLGAVAIAPGGVGLSQTAPYIQAGGPGAQAALAFLPTLLIGASAADPAVVPDALLTAEAKPLLTAGRTSCLAQIREVAATIPVNNVFAPGADLGPLTRYLQTQDPTGIAVRVPTLVAQGTDDALVPKQTTDHLISTMCAKAKKVSYKVYSGADHRAAVAASFDDALNFVNTVRSGGTPATTC</sequence>
<dbReference type="EMBL" id="BSEV01000003">
    <property type="protein sequence ID" value="GLK08764.1"/>
    <property type="molecule type" value="Genomic_DNA"/>
</dbReference>
<organism evidence="2 3">
    <name type="scientific">Streptosporangium carneum</name>
    <dbReference type="NCBI Taxonomy" id="47481"/>
    <lineage>
        <taxon>Bacteria</taxon>
        <taxon>Bacillati</taxon>
        <taxon>Actinomycetota</taxon>
        <taxon>Actinomycetes</taxon>
        <taxon>Streptosporangiales</taxon>
        <taxon>Streptosporangiaceae</taxon>
        <taxon>Streptosporangium</taxon>
    </lineage>
</organism>
<reference evidence="2" key="1">
    <citation type="journal article" date="2014" name="Int. J. Syst. Evol. Microbiol.">
        <title>Complete genome sequence of Corynebacterium casei LMG S-19264T (=DSM 44701T), isolated from a smear-ripened cheese.</title>
        <authorList>
            <consortium name="US DOE Joint Genome Institute (JGI-PGF)"/>
            <person name="Walter F."/>
            <person name="Albersmeier A."/>
            <person name="Kalinowski J."/>
            <person name="Ruckert C."/>
        </authorList>
    </citation>
    <scope>NUCLEOTIDE SEQUENCE</scope>
    <source>
        <strain evidence="2">VKM Ac-2007</strain>
    </source>
</reference>
<dbReference type="Proteomes" id="UP001143474">
    <property type="component" value="Unassembled WGS sequence"/>
</dbReference>
<name>A0A9W6I0G5_9ACTN</name>
<dbReference type="PANTHER" id="PTHR34853:SF1">
    <property type="entry name" value="LIPASE 5"/>
    <property type="match status" value="1"/>
</dbReference>
<dbReference type="AlphaFoldDB" id="A0A9W6I0G5"/>
<gene>
    <name evidence="2" type="ORF">GCM10017600_21690</name>
</gene>
<evidence type="ECO:0000313" key="2">
    <source>
        <dbReference type="EMBL" id="GLK08764.1"/>
    </source>
</evidence>
<evidence type="ECO:0000313" key="3">
    <source>
        <dbReference type="Proteomes" id="UP001143474"/>
    </source>
</evidence>
<comment type="caution">
    <text evidence="2">The sequence shown here is derived from an EMBL/GenBank/DDBJ whole genome shotgun (WGS) entry which is preliminary data.</text>
</comment>
<dbReference type="GO" id="GO:0004806">
    <property type="term" value="F:triacylglycerol lipase activity"/>
    <property type="evidence" value="ECO:0007669"/>
    <property type="project" value="InterPro"/>
</dbReference>
<dbReference type="RefSeq" id="WP_271217251.1">
    <property type="nucleotide sequence ID" value="NZ_BAAAVD010000003.1"/>
</dbReference>
<feature type="chain" id="PRO_5040903529" evidence="1">
    <location>
        <begin position="36"/>
        <end position="409"/>
    </location>
</feature>
<dbReference type="GO" id="GO:0016042">
    <property type="term" value="P:lipid catabolic process"/>
    <property type="evidence" value="ECO:0007669"/>
    <property type="project" value="InterPro"/>
</dbReference>
<feature type="signal peptide" evidence="1">
    <location>
        <begin position="1"/>
        <end position="35"/>
    </location>
</feature>
<dbReference type="PROSITE" id="PS51318">
    <property type="entry name" value="TAT"/>
    <property type="match status" value="1"/>
</dbReference>
<protein>
    <submittedName>
        <fullName evidence="2">Lipase</fullName>
    </submittedName>
</protein>
<keyword evidence="1" id="KW-0732">Signal</keyword>
<dbReference type="InterPro" id="IPR029058">
    <property type="entry name" value="AB_hydrolase_fold"/>
</dbReference>
<accession>A0A9W6I0G5</accession>
<proteinExistence type="predicted"/>